<keyword evidence="1" id="KW-0472">Membrane</keyword>
<sequence length="156" mass="16515">MESDSLSNMENESTHPAGELDAIAEARAAIVRRSRTPRWYFAVVGVLIALLVLTIGLGMGTWWYLPAIFAVLVIEGVVIAAHRRVTGTSVPGSAWPVWVWVGAAILAVLPVLTGVALRMGGAPDWTIVAVAVVGGLTAGFGAAVMNRRWEATRVTP</sequence>
<dbReference type="EMBL" id="AP027141">
    <property type="protein sequence ID" value="BDV31172.1"/>
    <property type="molecule type" value="Genomic_DNA"/>
</dbReference>
<feature type="transmembrane region" description="Helical" evidence="1">
    <location>
        <begin position="63"/>
        <end position="82"/>
    </location>
</feature>
<organism evidence="2 3">
    <name type="scientific">Microbacterium terricola</name>
    <dbReference type="NCBI Taxonomy" id="344163"/>
    <lineage>
        <taxon>Bacteria</taxon>
        <taxon>Bacillati</taxon>
        <taxon>Actinomycetota</taxon>
        <taxon>Actinomycetes</taxon>
        <taxon>Micrococcales</taxon>
        <taxon>Microbacteriaceae</taxon>
        <taxon>Microbacterium</taxon>
    </lineage>
</organism>
<evidence type="ECO:0000256" key="1">
    <source>
        <dbReference type="SAM" id="Phobius"/>
    </source>
</evidence>
<keyword evidence="3" id="KW-1185">Reference proteome</keyword>
<evidence type="ECO:0000313" key="3">
    <source>
        <dbReference type="Proteomes" id="UP001317779"/>
    </source>
</evidence>
<reference evidence="2 3" key="1">
    <citation type="submission" date="2022-12" db="EMBL/GenBank/DDBJ databases">
        <title>Microbacterium terricola strain KV-448 chromosome, complete genome.</title>
        <authorList>
            <person name="Oshima T."/>
            <person name="Moriya T."/>
            <person name="Bessho Y."/>
        </authorList>
    </citation>
    <scope>NUCLEOTIDE SEQUENCE [LARGE SCALE GENOMIC DNA]</scope>
    <source>
        <strain evidence="2 3">KV-448</strain>
    </source>
</reference>
<proteinExistence type="predicted"/>
<feature type="transmembrane region" description="Helical" evidence="1">
    <location>
        <begin position="39"/>
        <end position="57"/>
    </location>
</feature>
<protein>
    <submittedName>
        <fullName evidence="2">Uncharacterized protein</fullName>
    </submittedName>
</protein>
<feature type="transmembrane region" description="Helical" evidence="1">
    <location>
        <begin position="94"/>
        <end position="119"/>
    </location>
</feature>
<keyword evidence="1" id="KW-1133">Transmembrane helix</keyword>
<accession>A0ABM8E053</accession>
<evidence type="ECO:0000313" key="2">
    <source>
        <dbReference type="EMBL" id="BDV31172.1"/>
    </source>
</evidence>
<keyword evidence="1" id="KW-0812">Transmembrane</keyword>
<name>A0ABM8E053_9MICO</name>
<gene>
    <name evidence="2" type="ORF">Microterr_18320</name>
</gene>
<feature type="transmembrane region" description="Helical" evidence="1">
    <location>
        <begin position="125"/>
        <end position="145"/>
    </location>
</feature>
<dbReference type="Proteomes" id="UP001317779">
    <property type="component" value="Chromosome"/>
</dbReference>